<evidence type="ECO:0000313" key="5">
    <source>
        <dbReference type="Proteomes" id="UP000239203"/>
    </source>
</evidence>
<dbReference type="RefSeq" id="WP_104483088.1">
    <property type="nucleotide sequence ID" value="NZ_CP154825.1"/>
</dbReference>
<dbReference type="InterPro" id="IPR005025">
    <property type="entry name" value="FMN_Rdtase-like_dom"/>
</dbReference>
<evidence type="ECO:0000256" key="2">
    <source>
        <dbReference type="ARBA" id="ARBA00022643"/>
    </source>
</evidence>
<comment type="caution">
    <text evidence="4">The sequence shown here is derived from an EMBL/GenBank/DDBJ whole genome shotgun (WGS) entry which is preliminary data.</text>
</comment>
<dbReference type="OrthoDB" id="9805976at2"/>
<sequence>MSRFLFVLGSSRRDGNTEQLARHAARALPADVERQWLWLGDHPLPTFADTRHDNPLPPPTGNEKLLLDATLAATDIVIASPLYWYTVSNSTKAYLDYWSNWLRVREADFKARMAPKTLWGVTALAEDTSQAEALEGMLRRSAEYLRMRWAGVLLGNGSKPGDIRNDTEALTRAETFFLPARV</sequence>
<evidence type="ECO:0000259" key="3">
    <source>
        <dbReference type="Pfam" id="PF03358"/>
    </source>
</evidence>
<dbReference type="InterPro" id="IPR051796">
    <property type="entry name" value="ISF_SsuE-like"/>
</dbReference>
<dbReference type="EMBL" id="PTIX01000033">
    <property type="protein sequence ID" value="PPK62752.1"/>
    <property type="molecule type" value="Genomic_DNA"/>
</dbReference>
<dbReference type="Proteomes" id="UP000239203">
    <property type="component" value="Unassembled WGS sequence"/>
</dbReference>
<proteinExistence type="predicted"/>
<name>A0A2S6GCN9_9PSEU</name>
<dbReference type="Gene3D" id="3.40.50.360">
    <property type="match status" value="1"/>
</dbReference>
<dbReference type="GO" id="GO:0016491">
    <property type="term" value="F:oxidoreductase activity"/>
    <property type="evidence" value="ECO:0007669"/>
    <property type="project" value="InterPro"/>
</dbReference>
<reference evidence="4 5" key="1">
    <citation type="submission" date="2018-02" db="EMBL/GenBank/DDBJ databases">
        <title>Genomic Encyclopedia of Archaeal and Bacterial Type Strains, Phase II (KMG-II): from individual species to whole genera.</title>
        <authorList>
            <person name="Goeker M."/>
        </authorList>
    </citation>
    <scope>NUCLEOTIDE SEQUENCE [LARGE SCALE GENOMIC DNA]</scope>
    <source>
        <strain evidence="4 5">YU 961-1</strain>
    </source>
</reference>
<dbReference type="InterPro" id="IPR029039">
    <property type="entry name" value="Flavoprotein-like_sf"/>
</dbReference>
<organism evidence="4 5">
    <name type="scientific">Actinokineospora auranticolor</name>
    <dbReference type="NCBI Taxonomy" id="155976"/>
    <lineage>
        <taxon>Bacteria</taxon>
        <taxon>Bacillati</taxon>
        <taxon>Actinomycetota</taxon>
        <taxon>Actinomycetes</taxon>
        <taxon>Pseudonocardiales</taxon>
        <taxon>Pseudonocardiaceae</taxon>
        <taxon>Actinokineospora</taxon>
    </lineage>
</organism>
<gene>
    <name evidence="4" type="ORF">CLV40_13318</name>
</gene>
<dbReference type="SUPFAM" id="SSF52218">
    <property type="entry name" value="Flavoproteins"/>
    <property type="match status" value="1"/>
</dbReference>
<accession>A0A2S6GCN9</accession>
<evidence type="ECO:0000313" key="4">
    <source>
        <dbReference type="EMBL" id="PPK62752.1"/>
    </source>
</evidence>
<evidence type="ECO:0000256" key="1">
    <source>
        <dbReference type="ARBA" id="ARBA00022630"/>
    </source>
</evidence>
<feature type="domain" description="NADPH-dependent FMN reductase-like" evidence="3">
    <location>
        <begin position="4"/>
        <end position="121"/>
    </location>
</feature>
<dbReference type="Pfam" id="PF03358">
    <property type="entry name" value="FMN_red"/>
    <property type="match status" value="1"/>
</dbReference>
<dbReference type="PANTHER" id="PTHR43278">
    <property type="entry name" value="NAD(P)H-DEPENDENT FMN-CONTAINING OXIDOREDUCTASE YWQN-RELATED"/>
    <property type="match status" value="1"/>
</dbReference>
<protein>
    <submittedName>
        <fullName evidence="4">Multimeric flavodoxin WrbA</fullName>
    </submittedName>
</protein>
<keyword evidence="1" id="KW-0285">Flavoprotein</keyword>
<dbReference type="AlphaFoldDB" id="A0A2S6GCN9"/>
<keyword evidence="5" id="KW-1185">Reference proteome</keyword>
<keyword evidence="2" id="KW-0288">FMN</keyword>
<dbReference type="PANTHER" id="PTHR43278:SF4">
    <property type="entry name" value="NAD(P)H-DEPENDENT FMN-CONTAINING OXIDOREDUCTASE YWQN-RELATED"/>
    <property type="match status" value="1"/>
</dbReference>